<evidence type="ECO:0000313" key="3">
    <source>
        <dbReference type="RefSeq" id="XP_064073628.1"/>
    </source>
</evidence>
<gene>
    <name evidence="3" type="primary">LOC135193749</name>
</gene>
<accession>A0ABM4AQQ7</accession>
<organism evidence="2 3">
    <name type="scientific">Vanessa tameamea</name>
    <name type="common">Kamehameha butterfly</name>
    <dbReference type="NCBI Taxonomy" id="334116"/>
    <lineage>
        <taxon>Eukaryota</taxon>
        <taxon>Metazoa</taxon>
        <taxon>Ecdysozoa</taxon>
        <taxon>Arthropoda</taxon>
        <taxon>Hexapoda</taxon>
        <taxon>Insecta</taxon>
        <taxon>Pterygota</taxon>
        <taxon>Neoptera</taxon>
        <taxon>Endopterygota</taxon>
        <taxon>Lepidoptera</taxon>
        <taxon>Glossata</taxon>
        <taxon>Ditrysia</taxon>
        <taxon>Papilionoidea</taxon>
        <taxon>Nymphalidae</taxon>
        <taxon>Nymphalinae</taxon>
        <taxon>Vanessa</taxon>
    </lineage>
</organism>
<dbReference type="GeneID" id="135193749"/>
<dbReference type="Proteomes" id="UP001652626">
    <property type="component" value="Chromosome 17"/>
</dbReference>
<sequence>MVLFHLILLKIFLFYSSQSSAQKSKQNDHIITTQTAFNTLSYERTQNFQDVSDENTIEALKYIAYYLRNYKFNEWDRRLYQSQPNERLSGFFVHFPDPPLETLHWEVYENCDDSFIKCIIYLQSVIGASPDICINKNKTLTKIETENYIKSDLEDSMPFYNSIEKFKWKTTASYYMCWYTMLGIPALSMLSGSCDNFANSLDYTDISHNYDPRSNNKLSFACAMFSFCPDPCCPKKYVYSYKECYEDRKNPCFIENNYRNVHSACKMNHKENQNLSGIIANKWNVSCTCKENGFTWSSKYEMCVDVNECTKEDHNCDTSSENCLNSPGV</sequence>
<feature type="chain" id="PRO_5047240104" evidence="1">
    <location>
        <begin position="22"/>
        <end position="329"/>
    </location>
</feature>
<protein>
    <submittedName>
        <fullName evidence="3">Uncharacterized protein LOC135193749</fullName>
    </submittedName>
</protein>
<proteinExistence type="predicted"/>
<keyword evidence="2" id="KW-1185">Reference proteome</keyword>
<feature type="signal peptide" evidence="1">
    <location>
        <begin position="1"/>
        <end position="21"/>
    </location>
</feature>
<dbReference type="RefSeq" id="XP_064073628.1">
    <property type="nucleotide sequence ID" value="XM_064217558.1"/>
</dbReference>
<reference evidence="3" key="1">
    <citation type="submission" date="2025-08" db="UniProtKB">
        <authorList>
            <consortium name="RefSeq"/>
        </authorList>
    </citation>
    <scope>IDENTIFICATION</scope>
    <source>
        <tissue evidence="3">Whole body</tissue>
    </source>
</reference>
<keyword evidence="1" id="KW-0732">Signal</keyword>
<evidence type="ECO:0000256" key="1">
    <source>
        <dbReference type="SAM" id="SignalP"/>
    </source>
</evidence>
<evidence type="ECO:0000313" key="2">
    <source>
        <dbReference type="Proteomes" id="UP001652626"/>
    </source>
</evidence>
<name>A0ABM4AQQ7_VANTA</name>